<dbReference type="eggNOG" id="COG0668">
    <property type="taxonomic scope" value="Bacteria"/>
</dbReference>
<feature type="domain" description="Mechanosensitive ion channel MscS" evidence="8">
    <location>
        <begin position="467"/>
        <end position="532"/>
    </location>
</feature>
<evidence type="ECO:0000259" key="9">
    <source>
        <dbReference type="Pfam" id="PF21082"/>
    </source>
</evidence>
<dbReference type="GO" id="GO:0008381">
    <property type="term" value="F:mechanosensitive monoatomic ion channel activity"/>
    <property type="evidence" value="ECO:0007669"/>
    <property type="project" value="UniProtKB-ARBA"/>
</dbReference>
<evidence type="ECO:0000256" key="7">
    <source>
        <dbReference type="SAM" id="Phobius"/>
    </source>
</evidence>
<keyword evidence="5 7" id="KW-1133">Transmembrane helix</keyword>
<keyword evidence="4 7" id="KW-0812">Transmembrane</keyword>
<evidence type="ECO:0000259" key="8">
    <source>
        <dbReference type="Pfam" id="PF00924"/>
    </source>
</evidence>
<keyword evidence="11" id="KW-1185">Reference proteome</keyword>
<comment type="similarity">
    <text evidence="2">Belongs to the MscS (TC 1.A.23) family.</text>
</comment>
<dbReference type="InterPro" id="IPR006685">
    <property type="entry name" value="MscS_channel_2nd"/>
</dbReference>
<dbReference type="Gene3D" id="1.10.287.1260">
    <property type="match status" value="1"/>
</dbReference>
<dbReference type="PANTHER" id="PTHR30566">
    <property type="entry name" value="YNAI-RELATED MECHANOSENSITIVE ION CHANNEL"/>
    <property type="match status" value="1"/>
</dbReference>
<evidence type="ECO:0000256" key="2">
    <source>
        <dbReference type="ARBA" id="ARBA00008017"/>
    </source>
</evidence>
<dbReference type="Pfam" id="PF21082">
    <property type="entry name" value="MS_channel_3rd"/>
    <property type="match status" value="1"/>
</dbReference>
<proteinExistence type="inferred from homology"/>
<protein>
    <submittedName>
        <fullName evidence="10">MscS family membrane protein</fullName>
    </submittedName>
</protein>
<feature type="domain" description="Mechanosensitive ion channel MscS C-terminal" evidence="9">
    <location>
        <begin position="542"/>
        <end position="624"/>
    </location>
</feature>
<feature type="transmembrane region" description="Helical" evidence="7">
    <location>
        <begin position="443"/>
        <end position="463"/>
    </location>
</feature>
<keyword evidence="6 7" id="KW-0472">Membrane</keyword>
<evidence type="ECO:0000256" key="1">
    <source>
        <dbReference type="ARBA" id="ARBA00004651"/>
    </source>
</evidence>
<feature type="transmembrane region" description="Helical" evidence="7">
    <location>
        <begin position="303"/>
        <end position="324"/>
    </location>
</feature>
<dbReference type="InterPro" id="IPR011014">
    <property type="entry name" value="MscS_channel_TM-2"/>
</dbReference>
<keyword evidence="3" id="KW-1003">Cell membrane</keyword>
<dbReference type="Gene3D" id="2.30.30.60">
    <property type="match status" value="1"/>
</dbReference>
<dbReference type="PANTHER" id="PTHR30566:SF5">
    <property type="entry name" value="MECHANOSENSITIVE ION CHANNEL PROTEIN 1, MITOCHONDRIAL-RELATED"/>
    <property type="match status" value="1"/>
</dbReference>
<evidence type="ECO:0000256" key="4">
    <source>
        <dbReference type="ARBA" id="ARBA00022692"/>
    </source>
</evidence>
<dbReference type="InterPro" id="IPR010920">
    <property type="entry name" value="LSM_dom_sf"/>
</dbReference>
<feature type="transmembrane region" description="Helical" evidence="7">
    <location>
        <begin position="371"/>
        <end position="395"/>
    </location>
</feature>
<dbReference type="SUPFAM" id="SSF82689">
    <property type="entry name" value="Mechanosensitive channel protein MscS (YggB), C-terminal domain"/>
    <property type="match status" value="1"/>
</dbReference>
<evidence type="ECO:0000256" key="5">
    <source>
        <dbReference type="ARBA" id="ARBA00022989"/>
    </source>
</evidence>
<dbReference type="SUPFAM" id="SSF50182">
    <property type="entry name" value="Sm-like ribonucleoproteins"/>
    <property type="match status" value="1"/>
</dbReference>
<gene>
    <name evidence="10" type="ORF">SAMN05216236_11015</name>
</gene>
<dbReference type="EMBL" id="FPAW01000010">
    <property type="protein sequence ID" value="SFT86027.1"/>
    <property type="molecule type" value="Genomic_DNA"/>
</dbReference>
<name>A0A1I7BFT1_9RHOB</name>
<accession>A0A1I7BFT1</accession>
<dbReference type="InterPro" id="IPR023408">
    <property type="entry name" value="MscS_beta-dom_sf"/>
</dbReference>
<dbReference type="InterPro" id="IPR049278">
    <property type="entry name" value="MS_channel_C"/>
</dbReference>
<feature type="transmembrane region" description="Helical" evidence="7">
    <location>
        <begin position="416"/>
        <end position="437"/>
    </location>
</feature>
<dbReference type="STRING" id="999627.SAMN05216236_11015"/>
<evidence type="ECO:0000256" key="6">
    <source>
        <dbReference type="ARBA" id="ARBA00023136"/>
    </source>
</evidence>
<dbReference type="Gene3D" id="3.30.70.100">
    <property type="match status" value="1"/>
</dbReference>
<evidence type="ECO:0000313" key="10">
    <source>
        <dbReference type="EMBL" id="SFT86027.1"/>
    </source>
</evidence>
<organism evidence="10 11">
    <name type="scientific">Sedimentitalea nanhaiensis</name>
    <dbReference type="NCBI Taxonomy" id="999627"/>
    <lineage>
        <taxon>Bacteria</taxon>
        <taxon>Pseudomonadati</taxon>
        <taxon>Pseudomonadota</taxon>
        <taxon>Alphaproteobacteria</taxon>
        <taxon>Rhodobacterales</taxon>
        <taxon>Paracoccaceae</taxon>
        <taxon>Sedimentitalea</taxon>
    </lineage>
</organism>
<dbReference type="SUPFAM" id="SSF82861">
    <property type="entry name" value="Mechanosensitive channel protein MscS (YggB), transmembrane region"/>
    <property type="match status" value="1"/>
</dbReference>
<dbReference type="RefSeq" id="WP_027264181.1">
    <property type="nucleotide sequence ID" value="NZ_FPAW01000010.1"/>
</dbReference>
<sequence>MKDVLAAWRIPFAIHYRQIPLISKVFSGLLLACLLSPALALAQAADTPRDAALTSAPATGEENTVVTSSGLLKTIRSQVKQSAVLQDRYNRIVRNPISPPDTRSPRATLGSFLLIMDETNRLWLDTRDRYLASNDLQLNPEELENVAKVSALIDKASETLDLSDIPASSREKTSIELVLQLQEILDRIYLPELVEIPGVGVGAVRTKEQATTQAKWTIPGTSLTIAQQTEGPRQGEYLFTAASVDRIPNDYVTLAGLPIIADNTEDTYLYYIYTPGNLIPPQWYELILDGPDWLMWPFAGQTVWQWIGLVLLVVVLLAAMTVYVRWNARRAVPLGLARRQLRSIVPPLLLLLSVKLAEYICNQQFNITGSVMFFVSTLGSLVFWATSAWLTYQVLQLIYICTVHNQSLSQTSLDASLLQTGFRALSFGVSILVLGYGATQIGIPIYGVIAGLGVGGLAIALAAQPTLENFIGGLILYADGIVRVGEFCSFDDLAGTVEEIGIRSTRIRALDQTLITVANADLSKRKIINYSKRGAFMFRHRVRLRYDTPSETLKTITADVHRYLAAHERVREKPLRVRLVEYGEFSIVIDIYANISAGSMDQYVAVQEELLYEIRAVIEANGAGFAIPSSTVYLAQDGGVAAGT</sequence>
<dbReference type="Proteomes" id="UP000182466">
    <property type="component" value="Unassembled WGS sequence"/>
</dbReference>
<evidence type="ECO:0000313" key="11">
    <source>
        <dbReference type="Proteomes" id="UP000182466"/>
    </source>
</evidence>
<dbReference type="AlphaFoldDB" id="A0A1I7BFT1"/>
<dbReference type="Pfam" id="PF00924">
    <property type="entry name" value="MS_channel_2nd"/>
    <property type="match status" value="1"/>
</dbReference>
<dbReference type="GO" id="GO:0005886">
    <property type="term" value="C:plasma membrane"/>
    <property type="evidence" value="ECO:0007669"/>
    <property type="project" value="UniProtKB-SubCell"/>
</dbReference>
<reference evidence="10 11" key="1">
    <citation type="submission" date="2016-10" db="EMBL/GenBank/DDBJ databases">
        <authorList>
            <person name="de Groot N.N."/>
        </authorList>
    </citation>
    <scope>NUCLEOTIDE SEQUENCE [LARGE SCALE GENOMIC DNA]</scope>
    <source>
        <strain evidence="10 11">CGMCC 1.10959</strain>
    </source>
</reference>
<comment type="subcellular location">
    <subcellularLocation>
        <location evidence="1">Cell membrane</location>
        <topology evidence="1">Multi-pass membrane protein</topology>
    </subcellularLocation>
</comment>
<evidence type="ECO:0000256" key="3">
    <source>
        <dbReference type="ARBA" id="ARBA00022475"/>
    </source>
</evidence>
<dbReference type="InterPro" id="IPR011066">
    <property type="entry name" value="MscS_channel_C_sf"/>
</dbReference>